<sequence length="107" mass="12085">MFCTWSISQVVRVACASCRTLVSFSKNGSSPSSRDPSESSDDSYSFIIFRCIDMLLGPAHLHQATLYDTKTEKARCPVYLLLPPDAWREFESTTPVRLDRSERCEAN</sequence>
<organism evidence="1 2">
    <name type="scientific">Cordyceps militaris</name>
    <name type="common">Caterpillar fungus</name>
    <name type="synonym">Clavaria militaris</name>
    <dbReference type="NCBI Taxonomy" id="73501"/>
    <lineage>
        <taxon>Eukaryota</taxon>
        <taxon>Fungi</taxon>
        <taxon>Dikarya</taxon>
        <taxon>Ascomycota</taxon>
        <taxon>Pezizomycotina</taxon>
        <taxon>Sordariomycetes</taxon>
        <taxon>Hypocreomycetidae</taxon>
        <taxon>Hypocreales</taxon>
        <taxon>Cordycipitaceae</taxon>
        <taxon>Cordyceps</taxon>
    </lineage>
</organism>
<evidence type="ECO:0000313" key="1">
    <source>
        <dbReference type="EMBL" id="ATY67469.1"/>
    </source>
</evidence>
<dbReference type="AlphaFoldDB" id="A0A2H4SWJ4"/>
<accession>A0A2H4SWJ4</accession>
<dbReference type="VEuPathDB" id="FungiDB:A9K55_000441"/>
<dbReference type="EMBL" id="CP023328">
    <property type="protein sequence ID" value="ATY67469.1"/>
    <property type="molecule type" value="Genomic_DNA"/>
</dbReference>
<dbReference type="Proteomes" id="UP000323067">
    <property type="component" value="Chromosome i"/>
</dbReference>
<protein>
    <submittedName>
        <fullName evidence="1">Uncharacterized protein</fullName>
    </submittedName>
</protein>
<evidence type="ECO:0000313" key="2">
    <source>
        <dbReference type="Proteomes" id="UP000323067"/>
    </source>
</evidence>
<reference evidence="1 2" key="1">
    <citation type="journal article" date="2017" name="BMC Genomics">
        <title>Chromosome level assembly and secondary metabolite potential of the parasitic fungus Cordyceps militaris.</title>
        <authorList>
            <person name="Kramer G.J."/>
            <person name="Nodwell J.R."/>
        </authorList>
    </citation>
    <scope>NUCLEOTIDE SEQUENCE [LARGE SCALE GENOMIC DNA]</scope>
    <source>
        <strain evidence="1 2">ATCC 34164</strain>
    </source>
</reference>
<proteinExistence type="predicted"/>
<gene>
    <name evidence="1" type="ORF">A9K55_000441</name>
</gene>
<name>A0A2H4SWJ4_CORMI</name>